<dbReference type="AlphaFoldDB" id="A0A250E6Z3"/>
<protein>
    <submittedName>
        <fullName evidence="2">Uncharacterized protein</fullName>
    </submittedName>
</protein>
<evidence type="ECO:0000313" key="2">
    <source>
        <dbReference type="EMBL" id="ATA67507.1"/>
    </source>
</evidence>
<keyword evidence="1" id="KW-1133">Transmembrane helix</keyword>
<gene>
    <name evidence="2" type="ORF">CGC48_02020</name>
</gene>
<proteinExistence type="predicted"/>
<evidence type="ECO:0000256" key="1">
    <source>
        <dbReference type="SAM" id="Phobius"/>
    </source>
</evidence>
<dbReference type="KEGG" id="ccyn:CGC48_02020"/>
<organism evidence="2 3">
    <name type="scientific">Capnocytophaga cynodegmi</name>
    <dbReference type="NCBI Taxonomy" id="28189"/>
    <lineage>
        <taxon>Bacteria</taxon>
        <taxon>Pseudomonadati</taxon>
        <taxon>Bacteroidota</taxon>
        <taxon>Flavobacteriia</taxon>
        <taxon>Flavobacteriales</taxon>
        <taxon>Flavobacteriaceae</taxon>
        <taxon>Capnocytophaga</taxon>
    </lineage>
</organism>
<reference evidence="2 3" key="1">
    <citation type="journal article" date="2017" name="Genome Announc.">
        <title>Twelve Complete Reference Genomes of Clinical Isolates in the Capnocytophaga Genus.</title>
        <authorList>
            <person name="Villarma A."/>
            <person name="Gulvik C.A."/>
            <person name="Rowe L.A."/>
            <person name="Sheth M."/>
            <person name="Juieng P."/>
            <person name="Nicholson A.C."/>
            <person name="Loparev V.N."/>
            <person name="McQuiston J.R."/>
        </authorList>
    </citation>
    <scope>NUCLEOTIDE SEQUENCE [LARGE SCALE GENOMIC DNA]</scope>
    <source>
        <strain evidence="2 3">G7591</strain>
    </source>
</reference>
<name>A0A250E6Z3_9FLAO</name>
<dbReference type="EMBL" id="CP022378">
    <property type="protein sequence ID" value="ATA67507.1"/>
    <property type="molecule type" value="Genomic_DNA"/>
</dbReference>
<evidence type="ECO:0000313" key="3">
    <source>
        <dbReference type="Proteomes" id="UP000242855"/>
    </source>
</evidence>
<keyword evidence="1" id="KW-0472">Membrane</keyword>
<dbReference type="Proteomes" id="UP000242855">
    <property type="component" value="Chromosome"/>
</dbReference>
<feature type="transmembrane region" description="Helical" evidence="1">
    <location>
        <begin position="251"/>
        <end position="275"/>
    </location>
</feature>
<sequence>MNKNNFKQNFISSSLFSSYCQMGRAYEGFVIGKGYAWVEFQAIYSQDYILTPKHYISGTEATEGTIFNVQHLDSSAECVSLSLGYELSNSYPVESPPYDSHYEGEKWWTSDQEYLFVGNNRGGWNCYRKGDMSKSIFEVLSEVVVSPESSQYPLLEDSMFSLNVGINSISTYYIYGARYYKWNNVWHKTKTRGISNRFQSRWNNNGAKSWRNKQVKTVQKAIDRSKKVTKAGWVLLGADMIMSGEARASHYISGGMLALSSTGIGSIIAGAWFLVDMGTGAYNYFVNDEFETLSDMIDNSVGTIEVYEGLY</sequence>
<accession>A0A250E6Z3</accession>
<keyword evidence="1" id="KW-0812">Transmembrane</keyword>